<keyword evidence="1" id="KW-1133">Transmembrane helix</keyword>
<protein>
    <recommendedName>
        <fullName evidence="4">Major facilitator superfamily (MFS) profile domain-containing protein</fullName>
    </recommendedName>
</protein>
<accession>A0A6B0GUY0</accession>
<feature type="transmembrane region" description="Helical" evidence="1">
    <location>
        <begin position="6"/>
        <end position="25"/>
    </location>
</feature>
<evidence type="ECO:0000313" key="3">
    <source>
        <dbReference type="Proteomes" id="UP000451471"/>
    </source>
</evidence>
<feature type="transmembrane region" description="Helical" evidence="1">
    <location>
        <begin position="32"/>
        <end position="54"/>
    </location>
</feature>
<dbReference type="Proteomes" id="UP000451471">
    <property type="component" value="Unassembled WGS sequence"/>
</dbReference>
<dbReference type="EMBL" id="WSZK01000028">
    <property type="protein sequence ID" value="MWG35955.1"/>
    <property type="molecule type" value="Genomic_DNA"/>
</dbReference>
<comment type="caution">
    <text evidence="2">The sequence shown here is derived from an EMBL/GenBank/DDBJ whole genome shotgun (WGS) entry which is preliminary data.</text>
</comment>
<evidence type="ECO:0000256" key="1">
    <source>
        <dbReference type="SAM" id="Phobius"/>
    </source>
</evidence>
<name>A0A6B0GUY0_9EURY</name>
<evidence type="ECO:0000313" key="2">
    <source>
        <dbReference type="EMBL" id="MWG35955.1"/>
    </source>
</evidence>
<keyword evidence="3" id="KW-1185">Reference proteome</keyword>
<sequence>MNGTVALVSVLGTAVGLAVVLLATYFHLGNALIAVGGVVVLAAVGMMTVAIAALDGEGGEHGGH</sequence>
<keyword evidence="1" id="KW-0812">Transmembrane</keyword>
<evidence type="ECO:0008006" key="4">
    <source>
        <dbReference type="Google" id="ProtNLM"/>
    </source>
</evidence>
<dbReference type="AlphaFoldDB" id="A0A6B0GUY0"/>
<gene>
    <name evidence="2" type="ORF">GQS65_15925</name>
</gene>
<reference evidence="2 3" key="1">
    <citation type="submission" date="2019-12" db="EMBL/GenBank/DDBJ databases">
        <title>Halocatena pleomorpha gen. nov. sp. nov., an extremely halophilic archaeon of family Halobacteriaceae isolated from saltpan soil.</title>
        <authorList>
            <person name="Pal Y."/>
            <person name="Verma A."/>
            <person name="Krishnamurthi S."/>
            <person name="Kumar P."/>
        </authorList>
    </citation>
    <scope>NUCLEOTIDE SEQUENCE [LARGE SCALE GENOMIC DNA]</scope>
    <source>
        <strain evidence="2 3">JCM 16495</strain>
    </source>
</reference>
<proteinExistence type="predicted"/>
<keyword evidence="1" id="KW-0472">Membrane</keyword>
<dbReference type="RefSeq" id="WP_158205621.1">
    <property type="nucleotide sequence ID" value="NZ_WSZK01000028.1"/>
</dbReference>
<organism evidence="2 3">
    <name type="scientific">Halomarina oriensis</name>
    <dbReference type="NCBI Taxonomy" id="671145"/>
    <lineage>
        <taxon>Archaea</taxon>
        <taxon>Methanobacteriati</taxon>
        <taxon>Methanobacteriota</taxon>
        <taxon>Stenosarchaea group</taxon>
        <taxon>Halobacteria</taxon>
        <taxon>Halobacteriales</taxon>
        <taxon>Natronomonadaceae</taxon>
        <taxon>Halomarina</taxon>
    </lineage>
</organism>